<dbReference type="Pfam" id="PF13242">
    <property type="entry name" value="Hydrolase_like"/>
    <property type="match status" value="1"/>
</dbReference>
<dbReference type="RefSeq" id="WP_113905536.1">
    <property type="nucleotide sequence ID" value="NZ_QNSB01000016.1"/>
</dbReference>
<dbReference type="GO" id="GO:0016791">
    <property type="term" value="F:phosphatase activity"/>
    <property type="evidence" value="ECO:0007669"/>
    <property type="project" value="TreeGrafter"/>
</dbReference>
<accession>A0A366IFS0</accession>
<name>A0A366IFS0_9MICO</name>
<dbReference type="EMBL" id="QNSB01000016">
    <property type="protein sequence ID" value="RBP68680.1"/>
    <property type="molecule type" value="Genomic_DNA"/>
</dbReference>
<dbReference type="GO" id="GO:0005737">
    <property type="term" value="C:cytoplasm"/>
    <property type="evidence" value="ECO:0007669"/>
    <property type="project" value="TreeGrafter"/>
</dbReference>
<dbReference type="Gene3D" id="3.40.50.1000">
    <property type="entry name" value="HAD superfamily/HAD-like"/>
    <property type="match status" value="2"/>
</dbReference>
<protein>
    <submittedName>
        <fullName evidence="1">HAD superfamily hydrolase (TIGR01450 family)/HAD superfamily hydrolase (TIGR01549 family)</fullName>
    </submittedName>
</protein>
<evidence type="ECO:0000313" key="1">
    <source>
        <dbReference type="EMBL" id="RBP68680.1"/>
    </source>
</evidence>
<comment type="caution">
    <text evidence="1">The sequence shown here is derived from an EMBL/GenBank/DDBJ whole genome shotgun (WGS) entry which is preliminary data.</text>
</comment>
<dbReference type="PANTHER" id="PTHR19288">
    <property type="entry name" value="4-NITROPHENYLPHOSPHATASE-RELATED"/>
    <property type="match status" value="1"/>
</dbReference>
<dbReference type="Pfam" id="PF13344">
    <property type="entry name" value="Hydrolase_6"/>
    <property type="match status" value="1"/>
</dbReference>
<sequence length="342" mass="35558">MSLGADHGAPGQPGAPIDCVLFDLDGVVYRGPEPVPGAAEGIAFLRDAAIPLSFVTNNATRTPEAVAARITDLGIDTTAAEVTTSAQVLAARLAEKYGAGALIFVVGTTGLEVALESHGLRITRSLDDGPVALAQGLDPQIDYSTIVAAGDAVRSGLDWWASNPDYSMPSPSGEVPGNGAFVEMVARLTGARPTIVGKPSPHMLDHAARRLGARRPLMIGDRLDTDIEGGSAAGFETALVLTGVHDIHDALVAPAHRRPTHILPSLRGLAGLITASATIYPTPATTHPDPDPGVRLVDGELVLDDHARSSAHGIGAALRLAWEALDRGRPVRPGNLPRRIHD</sequence>
<keyword evidence="2" id="KW-1185">Reference proteome</keyword>
<dbReference type="PANTHER" id="PTHR19288:SF95">
    <property type="entry name" value="D-GLYCEROL 3-PHOSPHATE PHOSPHATASE"/>
    <property type="match status" value="1"/>
</dbReference>
<organism evidence="1 2">
    <name type="scientific">Brevibacterium celere</name>
    <dbReference type="NCBI Taxonomy" id="225845"/>
    <lineage>
        <taxon>Bacteria</taxon>
        <taxon>Bacillati</taxon>
        <taxon>Actinomycetota</taxon>
        <taxon>Actinomycetes</taxon>
        <taxon>Micrococcales</taxon>
        <taxon>Brevibacteriaceae</taxon>
        <taxon>Brevibacterium</taxon>
    </lineage>
</organism>
<dbReference type="InterPro" id="IPR023214">
    <property type="entry name" value="HAD_sf"/>
</dbReference>
<gene>
    <name evidence="1" type="ORF">DFO65_11650</name>
</gene>
<dbReference type="NCBIfam" id="TIGR01460">
    <property type="entry name" value="HAD-SF-IIA"/>
    <property type="match status" value="1"/>
</dbReference>
<reference evidence="1 2" key="1">
    <citation type="submission" date="2018-06" db="EMBL/GenBank/DDBJ databases">
        <title>Freshwater and sediment microbial communities from various areas in North America, analyzing microbe dynamics in response to fracking.</title>
        <authorList>
            <person name="Lamendella R."/>
        </authorList>
    </citation>
    <scope>NUCLEOTIDE SEQUENCE [LARGE SCALE GENOMIC DNA]</scope>
    <source>
        <strain evidence="1 2">3b_TX</strain>
    </source>
</reference>
<dbReference type="Proteomes" id="UP000253509">
    <property type="component" value="Unassembled WGS sequence"/>
</dbReference>
<dbReference type="AlphaFoldDB" id="A0A366IFS0"/>
<proteinExistence type="predicted"/>
<keyword evidence="1" id="KW-0378">Hydrolase</keyword>
<evidence type="ECO:0000313" key="2">
    <source>
        <dbReference type="Proteomes" id="UP000253509"/>
    </source>
</evidence>
<dbReference type="InterPro" id="IPR006357">
    <property type="entry name" value="HAD-SF_hydro_IIA"/>
</dbReference>
<dbReference type="NCBIfam" id="TIGR01549">
    <property type="entry name" value="HAD-SF-IA-v1"/>
    <property type="match status" value="1"/>
</dbReference>
<dbReference type="InterPro" id="IPR036412">
    <property type="entry name" value="HAD-like_sf"/>
</dbReference>
<dbReference type="SUPFAM" id="SSF56784">
    <property type="entry name" value="HAD-like"/>
    <property type="match status" value="1"/>
</dbReference>
<dbReference type="InterPro" id="IPR006439">
    <property type="entry name" value="HAD-SF_hydro_IA"/>
</dbReference>